<keyword evidence="1" id="KW-1133">Transmembrane helix</keyword>
<dbReference type="GeneID" id="92945056"/>
<organism evidence="2 3">
    <name type="scientific">Clostridium butyricum</name>
    <dbReference type="NCBI Taxonomy" id="1492"/>
    <lineage>
        <taxon>Bacteria</taxon>
        <taxon>Bacillati</taxon>
        <taxon>Bacillota</taxon>
        <taxon>Clostridia</taxon>
        <taxon>Eubacteriales</taxon>
        <taxon>Clostridiaceae</taxon>
        <taxon>Clostridium</taxon>
    </lineage>
</organism>
<evidence type="ECO:0000256" key="1">
    <source>
        <dbReference type="SAM" id="Phobius"/>
    </source>
</evidence>
<reference evidence="2 3" key="1">
    <citation type="submission" date="2019-05" db="EMBL/GenBank/DDBJ databases">
        <authorList>
            <person name="Schori C."/>
            <person name="Ahrens C."/>
        </authorList>
    </citation>
    <scope>NUCLEOTIDE SEQUENCE [LARGE SCALE GENOMIC DNA]</scope>
    <source>
        <strain evidence="2 3">DSM 10702</strain>
    </source>
</reference>
<gene>
    <name evidence="2" type="ORF">FF104_12790</name>
</gene>
<keyword evidence="1" id="KW-0812">Transmembrane</keyword>
<protein>
    <submittedName>
        <fullName evidence="2">Uncharacterized protein</fullName>
    </submittedName>
</protein>
<name>A0AAP9UG06_CLOBU</name>
<evidence type="ECO:0000313" key="2">
    <source>
        <dbReference type="EMBL" id="QMW91814.1"/>
    </source>
</evidence>
<feature type="transmembrane region" description="Helical" evidence="1">
    <location>
        <begin position="34"/>
        <end position="52"/>
    </location>
</feature>
<dbReference type="RefSeq" id="WP_035762799.1">
    <property type="nucleotide sequence ID" value="NZ_AP019716.1"/>
</dbReference>
<dbReference type="AlphaFoldDB" id="A0AAP9UG06"/>
<accession>A0AAP9UG06</accession>
<proteinExistence type="predicted"/>
<sequence>MQEKKETTLEVAVQEQLIKKVVKNELKLFKKFELILLILISISVVVTIYNQYNHAQVILKEKLLIEQLEIRTQEFK</sequence>
<dbReference type="Proteomes" id="UP000515243">
    <property type="component" value="Chromosome 1"/>
</dbReference>
<keyword evidence="1" id="KW-0472">Membrane</keyword>
<dbReference type="EMBL" id="CP040626">
    <property type="protein sequence ID" value="QMW91814.1"/>
    <property type="molecule type" value="Genomic_DNA"/>
</dbReference>
<evidence type="ECO:0000313" key="3">
    <source>
        <dbReference type="Proteomes" id="UP000515243"/>
    </source>
</evidence>